<evidence type="ECO:0000259" key="10">
    <source>
        <dbReference type="PROSITE" id="PS50109"/>
    </source>
</evidence>
<evidence type="ECO:0000256" key="4">
    <source>
        <dbReference type="ARBA" id="ARBA00022553"/>
    </source>
</evidence>
<evidence type="ECO:0000256" key="6">
    <source>
        <dbReference type="ARBA" id="ARBA00022777"/>
    </source>
</evidence>
<proteinExistence type="predicted"/>
<dbReference type="AlphaFoldDB" id="A0A437S7D9"/>
<dbReference type="InterPro" id="IPR004358">
    <property type="entry name" value="Sig_transdc_His_kin-like_C"/>
</dbReference>
<evidence type="ECO:0000313" key="13">
    <source>
        <dbReference type="Proteomes" id="UP000288812"/>
    </source>
</evidence>
<dbReference type="FunFam" id="1.10.287.130:FF:000001">
    <property type="entry name" value="Two-component sensor histidine kinase"/>
    <property type="match status" value="1"/>
</dbReference>
<dbReference type="InterPro" id="IPR003661">
    <property type="entry name" value="HisK_dim/P_dom"/>
</dbReference>
<evidence type="ECO:0000259" key="11">
    <source>
        <dbReference type="PROSITE" id="PS50885"/>
    </source>
</evidence>
<accession>A0A437S7D9</accession>
<dbReference type="GO" id="GO:0004721">
    <property type="term" value="F:phosphoprotein phosphatase activity"/>
    <property type="evidence" value="ECO:0007669"/>
    <property type="project" value="TreeGrafter"/>
</dbReference>
<dbReference type="GO" id="GO:0016036">
    <property type="term" value="P:cellular response to phosphate starvation"/>
    <property type="evidence" value="ECO:0007669"/>
    <property type="project" value="TreeGrafter"/>
</dbReference>
<dbReference type="InterPro" id="IPR003594">
    <property type="entry name" value="HATPase_dom"/>
</dbReference>
<keyword evidence="9" id="KW-0812">Transmembrane</keyword>
<dbReference type="InterPro" id="IPR050351">
    <property type="entry name" value="BphY/WalK/GraS-like"/>
</dbReference>
<sequence length="469" mass="54436">MFAFWKYFSGFAAAILISLWLFQIVFLNMFYESMKEGEVTKIGNYLLSEADSKDFEKKLSEYFQVEGTKVQVIDEEGHLIYPLSWIEMMMHPKILKEKEFNEYFDGVKDGEKPYRVFTTQLKNEENPTIIYAGYLGKTQGVDRYLMIQTDLEPVDSAVGILQKLLMIVSIMSLILALILSYFISKKLSGPLVRMSKTAKILGSGNFEVHFSEDDYSEINDLSNTLNYATSELEKTMEMRKDLISNVSHDLKTPLTVIKSYGEMIRDISGNNEEMRNRHIDTIIKEADHLTMLVNDLLDLSKIESDLVEVNYQWEDLSQITSKVMDRFKIFFEQNDYNFNYIVEGNCVIYCDSKRIEQVIYNLVNNAINYSKDEKELTIKIVEKDGKVEFHCIDKGVGIKKEHLKDIWDKFYRERDNHIRPEVGTGLGLYIVKSILEMHGFDYGVNSELGKGSDFYFIADAYKNDNEKLD</sequence>
<evidence type="ECO:0000256" key="1">
    <source>
        <dbReference type="ARBA" id="ARBA00000085"/>
    </source>
</evidence>
<name>A0A437S7D9_9FIRM</name>
<dbReference type="InterPro" id="IPR036097">
    <property type="entry name" value="HisK_dim/P_sf"/>
</dbReference>
<dbReference type="GO" id="GO:0000155">
    <property type="term" value="F:phosphorelay sensor kinase activity"/>
    <property type="evidence" value="ECO:0007669"/>
    <property type="project" value="InterPro"/>
</dbReference>
<dbReference type="PROSITE" id="PS50885">
    <property type="entry name" value="HAMP"/>
    <property type="match status" value="1"/>
</dbReference>
<dbReference type="Gene3D" id="1.10.287.130">
    <property type="match status" value="1"/>
</dbReference>
<feature type="transmembrane region" description="Helical" evidence="9">
    <location>
        <begin position="12"/>
        <end position="31"/>
    </location>
</feature>
<dbReference type="GO" id="GO:0005886">
    <property type="term" value="C:plasma membrane"/>
    <property type="evidence" value="ECO:0007669"/>
    <property type="project" value="TreeGrafter"/>
</dbReference>
<feature type="domain" description="Histidine kinase" evidence="10">
    <location>
        <begin position="245"/>
        <end position="462"/>
    </location>
</feature>
<dbReference type="PROSITE" id="PS50109">
    <property type="entry name" value="HIS_KIN"/>
    <property type="match status" value="1"/>
</dbReference>
<keyword evidence="8 9" id="KW-0472">Membrane</keyword>
<evidence type="ECO:0000256" key="5">
    <source>
        <dbReference type="ARBA" id="ARBA00022679"/>
    </source>
</evidence>
<gene>
    <name evidence="12" type="ORF">EF514_05540</name>
</gene>
<reference evidence="12 13" key="1">
    <citation type="submission" date="2018-11" db="EMBL/GenBank/DDBJ databases">
        <title>Genome sequencing and assembly of Anaerosphaera sp. nov., GS7-6-2.</title>
        <authorList>
            <person name="Rettenmaier R."/>
            <person name="Liebl W."/>
            <person name="Zverlov V."/>
        </authorList>
    </citation>
    <scope>NUCLEOTIDE SEQUENCE [LARGE SCALE GENOMIC DNA]</scope>
    <source>
        <strain evidence="12 13">GS7-6-2</strain>
    </source>
</reference>
<feature type="domain" description="HAMP" evidence="11">
    <location>
        <begin position="185"/>
        <end position="237"/>
    </location>
</feature>
<evidence type="ECO:0000256" key="3">
    <source>
        <dbReference type="ARBA" id="ARBA00012438"/>
    </source>
</evidence>
<dbReference type="Pfam" id="PF02518">
    <property type="entry name" value="HATPase_c"/>
    <property type="match status" value="1"/>
</dbReference>
<dbReference type="InterPro" id="IPR003660">
    <property type="entry name" value="HAMP_dom"/>
</dbReference>
<dbReference type="CDD" id="cd00082">
    <property type="entry name" value="HisKA"/>
    <property type="match status" value="1"/>
</dbReference>
<dbReference type="Pfam" id="PF00512">
    <property type="entry name" value="HisKA"/>
    <property type="match status" value="1"/>
</dbReference>
<dbReference type="PANTHER" id="PTHR45453">
    <property type="entry name" value="PHOSPHATE REGULON SENSOR PROTEIN PHOR"/>
    <property type="match status" value="1"/>
</dbReference>
<comment type="catalytic activity">
    <reaction evidence="1">
        <text>ATP + protein L-histidine = ADP + protein N-phospho-L-histidine.</text>
        <dbReference type="EC" id="2.7.13.3"/>
    </reaction>
</comment>
<keyword evidence="4" id="KW-0597">Phosphoprotein</keyword>
<organism evidence="12 13">
    <name type="scientific">Anaerosphaera multitolerans</name>
    <dbReference type="NCBI Taxonomy" id="2487351"/>
    <lineage>
        <taxon>Bacteria</taxon>
        <taxon>Bacillati</taxon>
        <taxon>Bacillota</taxon>
        <taxon>Tissierellia</taxon>
        <taxon>Tissierellales</taxon>
        <taxon>Peptoniphilaceae</taxon>
        <taxon>Anaerosphaera</taxon>
    </lineage>
</organism>
<dbReference type="PANTHER" id="PTHR45453:SF1">
    <property type="entry name" value="PHOSPHATE REGULON SENSOR PROTEIN PHOR"/>
    <property type="match status" value="1"/>
</dbReference>
<dbReference type="SUPFAM" id="SSF47384">
    <property type="entry name" value="Homodimeric domain of signal transducing histidine kinase"/>
    <property type="match status" value="1"/>
</dbReference>
<comment type="subcellular location">
    <subcellularLocation>
        <location evidence="2">Membrane</location>
    </subcellularLocation>
</comment>
<dbReference type="SMART" id="SM00388">
    <property type="entry name" value="HisKA"/>
    <property type="match status" value="1"/>
</dbReference>
<dbReference type="SUPFAM" id="SSF158472">
    <property type="entry name" value="HAMP domain-like"/>
    <property type="match status" value="1"/>
</dbReference>
<evidence type="ECO:0000256" key="9">
    <source>
        <dbReference type="SAM" id="Phobius"/>
    </source>
</evidence>
<dbReference type="PRINTS" id="PR00344">
    <property type="entry name" value="BCTRLSENSOR"/>
</dbReference>
<evidence type="ECO:0000256" key="8">
    <source>
        <dbReference type="ARBA" id="ARBA00023136"/>
    </source>
</evidence>
<dbReference type="FunFam" id="3.30.565.10:FF:000006">
    <property type="entry name" value="Sensor histidine kinase WalK"/>
    <property type="match status" value="1"/>
</dbReference>
<comment type="caution">
    <text evidence="12">The sequence shown here is derived from an EMBL/GenBank/DDBJ whole genome shotgun (WGS) entry which is preliminary data.</text>
</comment>
<evidence type="ECO:0000313" key="12">
    <source>
        <dbReference type="EMBL" id="RVU54848.1"/>
    </source>
</evidence>
<dbReference type="InterPro" id="IPR005467">
    <property type="entry name" value="His_kinase_dom"/>
</dbReference>
<dbReference type="SUPFAM" id="SSF55874">
    <property type="entry name" value="ATPase domain of HSP90 chaperone/DNA topoisomerase II/histidine kinase"/>
    <property type="match status" value="1"/>
</dbReference>
<dbReference type="Gene3D" id="6.10.340.10">
    <property type="match status" value="1"/>
</dbReference>
<protein>
    <recommendedName>
        <fullName evidence="3">histidine kinase</fullName>
        <ecNumber evidence="3">2.7.13.3</ecNumber>
    </recommendedName>
</protein>
<dbReference type="OrthoDB" id="9762826at2"/>
<keyword evidence="9" id="KW-1133">Transmembrane helix</keyword>
<keyword evidence="6 12" id="KW-0418">Kinase</keyword>
<dbReference type="EC" id="2.7.13.3" evidence="3"/>
<keyword evidence="7" id="KW-0902">Two-component regulatory system</keyword>
<dbReference type="EMBL" id="RLIH01000006">
    <property type="protein sequence ID" value="RVU54848.1"/>
    <property type="molecule type" value="Genomic_DNA"/>
</dbReference>
<feature type="transmembrane region" description="Helical" evidence="9">
    <location>
        <begin position="164"/>
        <end position="183"/>
    </location>
</feature>
<dbReference type="Proteomes" id="UP000288812">
    <property type="component" value="Unassembled WGS sequence"/>
</dbReference>
<dbReference type="Gene3D" id="3.30.565.10">
    <property type="entry name" value="Histidine kinase-like ATPase, C-terminal domain"/>
    <property type="match status" value="1"/>
</dbReference>
<dbReference type="SMART" id="SM00387">
    <property type="entry name" value="HATPase_c"/>
    <property type="match status" value="1"/>
</dbReference>
<keyword evidence="13" id="KW-1185">Reference proteome</keyword>
<evidence type="ECO:0000256" key="2">
    <source>
        <dbReference type="ARBA" id="ARBA00004370"/>
    </source>
</evidence>
<evidence type="ECO:0000256" key="7">
    <source>
        <dbReference type="ARBA" id="ARBA00023012"/>
    </source>
</evidence>
<keyword evidence="5" id="KW-0808">Transferase</keyword>
<dbReference type="InterPro" id="IPR036890">
    <property type="entry name" value="HATPase_C_sf"/>
</dbReference>